<dbReference type="SMART" id="SM00382">
    <property type="entry name" value="AAA"/>
    <property type="match status" value="1"/>
</dbReference>
<name>A0ABP9BFR3_9GAMM</name>
<keyword evidence="5" id="KW-1185">Reference proteome</keyword>
<evidence type="ECO:0000313" key="4">
    <source>
        <dbReference type="EMBL" id="GAA4794817.1"/>
    </source>
</evidence>
<dbReference type="PANTHER" id="PTHR43514:SF4">
    <property type="entry name" value="ABC TRANSPORTER I FAMILY MEMBER 10"/>
    <property type="match status" value="1"/>
</dbReference>
<dbReference type="GO" id="GO:0005524">
    <property type="term" value="F:ATP binding"/>
    <property type="evidence" value="ECO:0007669"/>
    <property type="project" value="UniProtKB-KW"/>
</dbReference>
<dbReference type="Proteomes" id="UP001499959">
    <property type="component" value="Unassembled WGS sequence"/>
</dbReference>
<dbReference type="InterPro" id="IPR003593">
    <property type="entry name" value="AAA+_ATPase"/>
</dbReference>
<evidence type="ECO:0000259" key="3">
    <source>
        <dbReference type="PROSITE" id="PS50893"/>
    </source>
</evidence>
<dbReference type="PROSITE" id="PS50893">
    <property type="entry name" value="ABC_TRANSPORTER_2"/>
    <property type="match status" value="1"/>
</dbReference>
<dbReference type="InterPro" id="IPR050334">
    <property type="entry name" value="Molybdenum_import_ModC"/>
</dbReference>
<proteinExistence type="predicted"/>
<feature type="domain" description="ABC transporter" evidence="3">
    <location>
        <begin position="17"/>
        <end position="226"/>
    </location>
</feature>
<comment type="caution">
    <text evidence="4">The sequence shown here is derived from an EMBL/GenBank/DDBJ whole genome shotgun (WGS) entry which is preliminary data.</text>
</comment>
<dbReference type="SUPFAM" id="SSF52540">
    <property type="entry name" value="P-loop containing nucleoside triphosphate hydrolases"/>
    <property type="match status" value="1"/>
</dbReference>
<dbReference type="Gene3D" id="3.40.50.300">
    <property type="entry name" value="P-loop containing nucleotide triphosphate hydrolases"/>
    <property type="match status" value="1"/>
</dbReference>
<evidence type="ECO:0000256" key="2">
    <source>
        <dbReference type="ARBA" id="ARBA00022840"/>
    </source>
</evidence>
<protein>
    <submittedName>
        <fullName evidence="4">Molybdenum ABC transporter ATP-binding protein</fullName>
    </submittedName>
</protein>
<dbReference type="PROSITE" id="PS00211">
    <property type="entry name" value="ABC_TRANSPORTER_1"/>
    <property type="match status" value="1"/>
</dbReference>
<keyword evidence="2 4" id="KW-0067">ATP-binding</keyword>
<keyword evidence="1" id="KW-0547">Nucleotide-binding</keyword>
<dbReference type="PANTHER" id="PTHR43514">
    <property type="entry name" value="ABC TRANSPORTER I FAMILY MEMBER 10"/>
    <property type="match status" value="1"/>
</dbReference>
<dbReference type="Pfam" id="PF00005">
    <property type="entry name" value="ABC_tran"/>
    <property type="match status" value="1"/>
</dbReference>
<dbReference type="EMBL" id="BAABJE010000010">
    <property type="protein sequence ID" value="GAA4794817.1"/>
    <property type="molecule type" value="Genomic_DNA"/>
</dbReference>
<dbReference type="InterPro" id="IPR003439">
    <property type="entry name" value="ABC_transporter-like_ATP-bd"/>
</dbReference>
<evidence type="ECO:0000313" key="5">
    <source>
        <dbReference type="Proteomes" id="UP001499959"/>
    </source>
</evidence>
<dbReference type="InterPro" id="IPR017871">
    <property type="entry name" value="ABC_transporter-like_CS"/>
</dbReference>
<organism evidence="4 5">
    <name type="scientific">Lysobacter hankyongensis</name>
    <dbReference type="NCBI Taxonomy" id="1176535"/>
    <lineage>
        <taxon>Bacteria</taxon>
        <taxon>Pseudomonadati</taxon>
        <taxon>Pseudomonadota</taxon>
        <taxon>Gammaproteobacteria</taxon>
        <taxon>Lysobacterales</taxon>
        <taxon>Lysobacteraceae</taxon>
        <taxon>Lysobacter</taxon>
    </lineage>
</organism>
<dbReference type="RefSeq" id="WP_345303235.1">
    <property type="nucleotide sequence ID" value="NZ_BAABJE010000010.1"/>
</dbReference>
<evidence type="ECO:0000256" key="1">
    <source>
        <dbReference type="ARBA" id="ARBA00022741"/>
    </source>
</evidence>
<dbReference type="InterPro" id="IPR027417">
    <property type="entry name" value="P-loop_NTPase"/>
</dbReference>
<sequence>MNAAPIDGAHADARHDGRDDTSFLIEIALRRGDFLREVSIRSRHRVIALVGASGAGKTSVLHAIAGLLRPARGRIKIAGRLLFDAETRIDVPAHRRRIGYVFQDARLFPHLDVRENLLYGLRGDARTHPRFALHEVVALLGIDALLPRRVRGLSGGEQQRIAIGRALLSQPDLLLLDEPLSMLDMDRRDELLPYLQRVRDETALPMIYVSHVPDEVRRIADEVHRIG</sequence>
<reference evidence="5" key="1">
    <citation type="journal article" date="2019" name="Int. J. Syst. Evol. Microbiol.">
        <title>The Global Catalogue of Microorganisms (GCM) 10K type strain sequencing project: providing services to taxonomists for standard genome sequencing and annotation.</title>
        <authorList>
            <consortium name="The Broad Institute Genomics Platform"/>
            <consortium name="The Broad Institute Genome Sequencing Center for Infectious Disease"/>
            <person name="Wu L."/>
            <person name="Ma J."/>
        </authorList>
    </citation>
    <scope>NUCLEOTIDE SEQUENCE [LARGE SCALE GENOMIC DNA]</scope>
    <source>
        <strain evidence="5">JCM 18204</strain>
    </source>
</reference>
<accession>A0ABP9BFR3</accession>
<gene>
    <name evidence="4" type="primary">modC</name>
    <name evidence="4" type="ORF">GCM10023307_20580</name>
</gene>